<accession>A0ABP9D9J5</accession>
<dbReference type="RefSeq" id="WP_345371566.1">
    <property type="nucleotide sequence ID" value="NZ_BAABJX010000032.1"/>
</dbReference>
<keyword evidence="2" id="KW-1185">Reference proteome</keyword>
<comment type="caution">
    <text evidence="1">The sequence shown here is derived from an EMBL/GenBank/DDBJ whole genome shotgun (WGS) entry which is preliminary data.</text>
</comment>
<gene>
    <name evidence="1" type="ORF">GCM10023331_20930</name>
</gene>
<evidence type="ECO:0000313" key="2">
    <source>
        <dbReference type="Proteomes" id="UP001500298"/>
    </source>
</evidence>
<evidence type="ECO:0000313" key="1">
    <source>
        <dbReference type="EMBL" id="GAA4835489.1"/>
    </source>
</evidence>
<organism evidence="1 2">
    <name type="scientific">Algivirga pacifica</name>
    <dbReference type="NCBI Taxonomy" id="1162670"/>
    <lineage>
        <taxon>Bacteria</taxon>
        <taxon>Pseudomonadati</taxon>
        <taxon>Bacteroidota</taxon>
        <taxon>Cytophagia</taxon>
        <taxon>Cytophagales</taxon>
        <taxon>Flammeovirgaceae</taxon>
        <taxon>Algivirga</taxon>
    </lineage>
</organism>
<dbReference type="Proteomes" id="UP001500298">
    <property type="component" value="Unassembled WGS sequence"/>
</dbReference>
<evidence type="ECO:0008006" key="3">
    <source>
        <dbReference type="Google" id="ProtNLM"/>
    </source>
</evidence>
<proteinExistence type="predicted"/>
<name>A0ABP9D9J5_9BACT</name>
<protein>
    <recommendedName>
        <fullName evidence="3">UDP-N-acetylglucosamine:LPS N-acetylglucosamine transferase</fullName>
    </recommendedName>
</protein>
<reference evidence="2" key="1">
    <citation type="journal article" date="2019" name="Int. J. Syst. Evol. Microbiol.">
        <title>The Global Catalogue of Microorganisms (GCM) 10K type strain sequencing project: providing services to taxonomists for standard genome sequencing and annotation.</title>
        <authorList>
            <consortium name="The Broad Institute Genomics Platform"/>
            <consortium name="The Broad Institute Genome Sequencing Center for Infectious Disease"/>
            <person name="Wu L."/>
            <person name="Ma J."/>
        </authorList>
    </citation>
    <scope>NUCLEOTIDE SEQUENCE [LARGE SCALE GENOMIC DNA]</scope>
    <source>
        <strain evidence="2">JCM 18326</strain>
    </source>
</reference>
<sequence length="286" mass="32860">MRAEKVLYYCLGGGLGHLSRAKVILDTYQVNDYRILTASHWATKIFPSSVCIQVPSSLEKDILGLREYLRKVLIDYTPDRIMIDTFPAGIMGELTKDLLGEIPLLWVCRRLKWQAYQPKLPNVPLFFEQALLMESLEQEHLDYLSVTSKEVLAFSWPKTLPVCTISLTDYLSESESQKPLWLLVHSTPQEEVEALADYAQEVALIEGIDPCFILITMEAVEMDGVKVVPYFPAIDFYPFADRIFTGAGFNSIQWAKVSGIKHHILPFERRYDDQFARKMEWGKWAE</sequence>
<dbReference type="EMBL" id="BAABJX010000032">
    <property type="protein sequence ID" value="GAA4835489.1"/>
    <property type="molecule type" value="Genomic_DNA"/>
</dbReference>